<evidence type="ECO:0000313" key="1">
    <source>
        <dbReference type="EMBL" id="GAF88254.1"/>
    </source>
</evidence>
<accession>X0T4V2</accession>
<dbReference type="AlphaFoldDB" id="X0T4V2"/>
<sequence length="113" mass="12597">EGAAITPTNVSIKRDTTYGVANILPEMIGQFIYYVDRDLNHLRELGFSFDIDAQQALDMTILSDHIAKAANPLNTDGFTQIAYQQSPVSRLWCVRNDGQLAVLTRQIDQEVIG</sequence>
<protein>
    <submittedName>
        <fullName evidence="1">Uncharacterized protein</fullName>
    </submittedName>
</protein>
<reference evidence="1" key="1">
    <citation type="journal article" date="2014" name="Front. Microbiol.">
        <title>High frequency of phylogenetically diverse reductive dehalogenase-homologous genes in deep subseafloor sedimentary metagenomes.</title>
        <authorList>
            <person name="Kawai M."/>
            <person name="Futagami T."/>
            <person name="Toyoda A."/>
            <person name="Takaki Y."/>
            <person name="Nishi S."/>
            <person name="Hori S."/>
            <person name="Arai W."/>
            <person name="Tsubouchi T."/>
            <person name="Morono Y."/>
            <person name="Uchiyama I."/>
            <person name="Ito T."/>
            <person name="Fujiyama A."/>
            <person name="Inagaki F."/>
            <person name="Takami H."/>
        </authorList>
    </citation>
    <scope>NUCLEOTIDE SEQUENCE</scope>
    <source>
        <strain evidence="1">Expedition CK06-06</strain>
    </source>
</reference>
<proteinExistence type="predicted"/>
<dbReference type="EMBL" id="BARS01013924">
    <property type="protein sequence ID" value="GAF88254.1"/>
    <property type="molecule type" value="Genomic_DNA"/>
</dbReference>
<organism evidence="1">
    <name type="scientific">marine sediment metagenome</name>
    <dbReference type="NCBI Taxonomy" id="412755"/>
    <lineage>
        <taxon>unclassified sequences</taxon>
        <taxon>metagenomes</taxon>
        <taxon>ecological metagenomes</taxon>
    </lineage>
</organism>
<comment type="caution">
    <text evidence="1">The sequence shown here is derived from an EMBL/GenBank/DDBJ whole genome shotgun (WGS) entry which is preliminary data.</text>
</comment>
<feature type="non-terminal residue" evidence="1">
    <location>
        <position position="1"/>
    </location>
</feature>
<gene>
    <name evidence="1" type="ORF">S01H1_23845</name>
</gene>
<name>X0T4V2_9ZZZZ</name>
<feature type="non-terminal residue" evidence="1">
    <location>
        <position position="113"/>
    </location>
</feature>